<gene>
    <name evidence="2" type="ORF">C8N38_101535</name>
</gene>
<name>A0A8E2VN92_9RHOB</name>
<reference evidence="2 3" key="1">
    <citation type="submission" date="2018-04" db="EMBL/GenBank/DDBJ databases">
        <title>Genomic Encyclopedia of Archaeal and Bacterial Type Strains, Phase II (KMG-II): from individual species to whole genera.</title>
        <authorList>
            <person name="Goeker M."/>
        </authorList>
    </citation>
    <scope>NUCLEOTIDE SEQUENCE [LARGE SCALE GENOMIC DNA]</scope>
    <source>
        <strain evidence="2 3">DSM 19783</strain>
    </source>
</reference>
<feature type="region of interest" description="Disordered" evidence="1">
    <location>
        <begin position="1"/>
        <end position="55"/>
    </location>
</feature>
<dbReference type="EMBL" id="QAYC01000001">
    <property type="protein sequence ID" value="PTW52230.1"/>
    <property type="molecule type" value="Genomic_DNA"/>
</dbReference>
<dbReference type="AlphaFoldDB" id="A0A8E2VN92"/>
<accession>A0A8E2VN92</accession>
<proteinExistence type="predicted"/>
<sequence length="90" mass="10040">MEGGRKRPADMTPMHGTGPRGQHEIDRAAIAGRRRRQLRRGARGPPHRRPGRAHRRRIGGLTRIAANGVGKRRMPVVRAQRAGREMPKAS</sequence>
<dbReference type="Proteomes" id="UP000244037">
    <property type="component" value="Unassembled WGS sequence"/>
</dbReference>
<keyword evidence="3" id="KW-1185">Reference proteome</keyword>
<evidence type="ECO:0000313" key="3">
    <source>
        <dbReference type="Proteomes" id="UP000244037"/>
    </source>
</evidence>
<evidence type="ECO:0000313" key="2">
    <source>
        <dbReference type="EMBL" id="PTW52230.1"/>
    </source>
</evidence>
<organism evidence="2 3">
    <name type="scientific">Rhodovulum kholense</name>
    <dbReference type="NCBI Taxonomy" id="453584"/>
    <lineage>
        <taxon>Bacteria</taxon>
        <taxon>Pseudomonadati</taxon>
        <taxon>Pseudomonadota</taxon>
        <taxon>Alphaproteobacteria</taxon>
        <taxon>Rhodobacterales</taxon>
        <taxon>Paracoccaceae</taxon>
        <taxon>Rhodovulum</taxon>
    </lineage>
</organism>
<comment type="caution">
    <text evidence="2">The sequence shown here is derived from an EMBL/GenBank/DDBJ whole genome shotgun (WGS) entry which is preliminary data.</text>
</comment>
<evidence type="ECO:0000256" key="1">
    <source>
        <dbReference type="SAM" id="MobiDB-lite"/>
    </source>
</evidence>
<protein>
    <submittedName>
        <fullName evidence="2">Uncharacterized protein</fullName>
    </submittedName>
</protein>
<feature type="compositionally biased region" description="Basic residues" evidence="1">
    <location>
        <begin position="32"/>
        <end position="55"/>
    </location>
</feature>